<proteinExistence type="predicted"/>
<dbReference type="EMBL" id="JBHRZH010000015">
    <property type="protein sequence ID" value="MFC3762621.1"/>
    <property type="molecule type" value="Genomic_DNA"/>
</dbReference>
<accession>A0ABV7YDA6</accession>
<protein>
    <submittedName>
        <fullName evidence="2">Zinc-binding alcohol dehydrogenase family protein</fullName>
    </submittedName>
</protein>
<name>A0ABV7YDA6_9ACTN</name>
<dbReference type="InterPro" id="IPR011032">
    <property type="entry name" value="GroES-like_sf"/>
</dbReference>
<evidence type="ECO:0000313" key="2">
    <source>
        <dbReference type="EMBL" id="MFC3762621.1"/>
    </source>
</evidence>
<gene>
    <name evidence="2" type="ORF">ACFOUW_17390</name>
</gene>
<keyword evidence="3" id="KW-1185">Reference proteome</keyword>
<dbReference type="PANTHER" id="PTHR43677">
    <property type="entry name" value="SHORT-CHAIN DEHYDROGENASE/REDUCTASE"/>
    <property type="match status" value="1"/>
</dbReference>
<dbReference type="SUPFAM" id="SSF50129">
    <property type="entry name" value="GroES-like"/>
    <property type="match status" value="1"/>
</dbReference>
<dbReference type="InterPro" id="IPR051397">
    <property type="entry name" value="Zn-ADH-like_protein"/>
</dbReference>
<dbReference type="RefSeq" id="WP_205118900.1">
    <property type="nucleotide sequence ID" value="NZ_JAFBCM010000001.1"/>
</dbReference>
<comment type="caution">
    <text evidence="2">The sequence shown here is derived from an EMBL/GenBank/DDBJ whole genome shotgun (WGS) entry which is preliminary data.</text>
</comment>
<evidence type="ECO:0000259" key="1">
    <source>
        <dbReference type="Pfam" id="PF00107"/>
    </source>
</evidence>
<dbReference type="Gene3D" id="3.40.50.720">
    <property type="entry name" value="NAD(P)-binding Rossmann-like Domain"/>
    <property type="match status" value="1"/>
</dbReference>
<dbReference type="Gene3D" id="3.90.180.10">
    <property type="entry name" value="Medium-chain alcohol dehydrogenases, catalytic domain"/>
    <property type="match status" value="2"/>
</dbReference>
<dbReference type="InterPro" id="IPR036291">
    <property type="entry name" value="NAD(P)-bd_dom_sf"/>
</dbReference>
<sequence>MKAAVLHEVGGVPRYEDFPDPVAGEGEVVIDVRAVAVENVDKAIAAGTHYASSRYVEKLPVIPVFDGIGALPDGTLVGFGGPRLPYGALAEKTVVSREATVPMAEGLDPVAATVLSSAMTGMSIRSAGGFVPGETVLVQGGTGVAGRLAVQVAKLLGAGRVVATGRNAAQLEEVLALGADAVIDTSLPDDELAKAYAAACGDGYDVVLDYLWGRPTEILLRALTPDSFALAKPTRLIQVGELAGSTIALSGEALRTSGVEICGAAKGFTAESMGEAFAQIVEWSRSGSLTFSVERVPLSDIEAAWQRTDLGGRRLVVVL</sequence>
<feature type="domain" description="Alcohol dehydrogenase-like C-terminal" evidence="1">
    <location>
        <begin position="146"/>
        <end position="213"/>
    </location>
</feature>
<dbReference type="Proteomes" id="UP001595699">
    <property type="component" value="Unassembled WGS sequence"/>
</dbReference>
<dbReference type="InterPro" id="IPR013149">
    <property type="entry name" value="ADH-like_C"/>
</dbReference>
<reference evidence="3" key="1">
    <citation type="journal article" date="2019" name="Int. J. Syst. Evol. Microbiol.">
        <title>The Global Catalogue of Microorganisms (GCM) 10K type strain sequencing project: providing services to taxonomists for standard genome sequencing and annotation.</title>
        <authorList>
            <consortium name="The Broad Institute Genomics Platform"/>
            <consortium name="The Broad Institute Genome Sequencing Center for Infectious Disease"/>
            <person name="Wu L."/>
            <person name="Ma J."/>
        </authorList>
    </citation>
    <scope>NUCLEOTIDE SEQUENCE [LARGE SCALE GENOMIC DNA]</scope>
    <source>
        <strain evidence="3">CGMCC 4.7241</strain>
    </source>
</reference>
<dbReference type="PANTHER" id="PTHR43677:SF11">
    <property type="entry name" value="ZINC-CONTAINING ALCOHOL DEHYDROGENASE"/>
    <property type="match status" value="1"/>
</dbReference>
<organism evidence="2 3">
    <name type="scientific">Tenggerimyces flavus</name>
    <dbReference type="NCBI Taxonomy" id="1708749"/>
    <lineage>
        <taxon>Bacteria</taxon>
        <taxon>Bacillati</taxon>
        <taxon>Actinomycetota</taxon>
        <taxon>Actinomycetes</taxon>
        <taxon>Propionibacteriales</taxon>
        <taxon>Nocardioidaceae</taxon>
        <taxon>Tenggerimyces</taxon>
    </lineage>
</organism>
<dbReference type="SUPFAM" id="SSF51735">
    <property type="entry name" value="NAD(P)-binding Rossmann-fold domains"/>
    <property type="match status" value="1"/>
</dbReference>
<dbReference type="Pfam" id="PF00107">
    <property type="entry name" value="ADH_zinc_N"/>
    <property type="match status" value="1"/>
</dbReference>
<evidence type="ECO:0000313" key="3">
    <source>
        <dbReference type="Proteomes" id="UP001595699"/>
    </source>
</evidence>